<dbReference type="InterPro" id="IPR035901">
    <property type="entry name" value="GIY-YIG_endonuc_sf"/>
</dbReference>
<feature type="domain" description="GIY-YIG" evidence="1">
    <location>
        <begin position="89"/>
        <end position="180"/>
    </location>
</feature>
<dbReference type="RefSeq" id="YP_008474912.1">
    <property type="nucleotide sequence ID" value="NC_022156.1"/>
</dbReference>
<evidence type="ECO:0000259" key="1">
    <source>
        <dbReference type="PROSITE" id="PS50164"/>
    </source>
</evidence>
<dbReference type="Gene3D" id="3.40.1440.10">
    <property type="entry name" value="GIY-YIG endonuclease"/>
    <property type="match status" value="1"/>
</dbReference>
<evidence type="ECO:0000313" key="2">
    <source>
        <dbReference type="EMBL" id="AGS44151.1"/>
    </source>
</evidence>
<geneLocation type="mitochondrion" evidence="2"/>
<dbReference type="GO" id="GO:0004519">
    <property type="term" value="F:endonuclease activity"/>
    <property type="evidence" value="ECO:0007669"/>
    <property type="project" value="InterPro"/>
</dbReference>
<organism evidence="2">
    <name type="scientific">Candida pseudojiufengensis</name>
    <dbReference type="NCBI Taxonomy" id="497109"/>
    <lineage>
        <taxon>Eukaryota</taxon>
        <taxon>Fungi</taxon>
        <taxon>Dikarya</taxon>
        <taxon>Ascomycota</taxon>
        <taxon>Saccharomycotina</taxon>
        <taxon>Pichiomycetes</taxon>
        <taxon>Debaryomycetaceae</taxon>
        <taxon>Candida/Lodderomyces clade</taxon>
        <taxon>Candida</taxon>
    </lineage>
</organism>
<name>S5U4X8_9ASCO</name>
<protein>
    <recommendedName>
        <fullName evidence="1">GIY-YIG domain-containing protein</fullName>
    </recommendedName>
</protein>
<sequence>YTNNSSPKLLNYYSYINNKVGTNTLSKGGYNLMGRPYISKRYLNTKSLPVKDITNELDIFNDIGIDPVIWWGDLNNKDKHSIIRNELNNKAGIYIIINKITRNCYIGSGSTNKLYNRFVKHLLNYKGSKLIKRSVLKYGLNNFIFAILEYYPLEINKYNNKELITLEKLYISLLMPEYNILTEAGNSFGYKHTKENIERFNLPFNNERKEMLKQLQLNNKCHKTNEQLLKLNNITLNRSSYITLSLNNKILCTIKGINRVANLLCCSYKTIEHSLKIGWIYIPDSFIPYLNNDFINNNNDIITHLPLKGNIKTKYKSTNINIPNHTMIYIKNIIK</sequence>
<accession>S5U4X8</accession>
<reference evidence="2" key="1">
    <citation type="submission" date="2013-04" db="EMBL/GenBank/DDBJ databases">
        <authorList>
            <person name="Fricova D."/>
            <person name="Hegedusova E."/>
            <person name="Brejova B."/>
            <person name="Nosek J."/>
        </authorList>
    </citation>
    <scope>NUCLEOTIDE SEQUENCE</scope>
    <source>
        <strain evidence="2">AS2.3693</strain>
    </source>
</reference>
<dbReference type="OrthoDB" id="2203429at2759"/>
<keyword evidence="2" id="KW-0496">Mitochondrion</keyword>
<dbReference type="GeneID" id="16694531"/>
<dbReference type="PROSITE" id="PS50164">
    <property type="entry name" value="GIY_YIG"/>
    <property type="match status" value="1"/>
</dbReference>
<gene>
    <name evidence="2" type="primary">cobI1</name>
</gene>
<dbReference type="Pfam" id="PF01541">
    <property type="entry name" value="GIY-YIG"/>
    <property type="match status" value="1"/>
</dbReference>
<dbReference type="NCBIfam" id="TIGR01453">
    <property type="entry name" value="grpIintron_endo"/>
    <property type="match status" value="1"/>
</dbReference>
<dbReference type="SMART" id="SM00465">
    <property type="entry name" value="GIYc"/>
    <property type="match status" value="1"/>
</dbReference>
<dbReference type="InterPro" id="IPR006350">
    <property type="entry name" value="Intron_endoG1"/>
</dbReference>
<feature type="non-terminal residue" evidence="2">
    <location>
        <position position="1"/>
    </location>
</feature>
<proteinExistence type="predicted"/>
<dbReference type="AlphaFoldDB" id="S5U4X8"/>
<dbReference type="EMBL" id="KC993179">
    <property type="protein sequence ID" value="AGS44151.1"/>
    <property type="molecule type" value="Genomic_DNA"/>
</dbReference>
<dbReference type="SUPFAM" id="SSF82771">
    <property type="entry name" value="GIY-YIG endonuclease"/>
    <property type="match status" value="1"/>
</dbReference>
<dbReference type="InterPro" id="IPR000305">
    <property type="entry name" value="GIY-YIG_endonuc"/>
</dbReference>